<dbReference type="CDD" id="cd12117">
    <property type="entry name" value="A_NRPS_Srf_like"/>
    <property type="match status" value="1"/>
</dbReference>
<evidence type="ECO:0000259" key="4">
    <source>
        <dbReference type="PROSITE" id="PS50075"/>
    </source>
</evidence>
<dbReference type="Gene3D" id="3.40.50.980">
    <property type="match status" value="6"/>
</dbReference>
<dbReference type="InterPro" id="IPR020845">
    <property type="entry name" value="AMP-binding_CS"/>
</dbReference>
<dbReference type="Pfam" id="PF00668">
    <property type="entry name" value="Condensation"/>
    <property type="match status" value="3"/>
</dbReference>
<dbReference type="Proteomes" id="UP001207654">
    <property type="component" value="Unassembled WGS sequence"/>
</dbReference>
<dbReference type="NCBIfam" id="NF003417">
    <property type="entry name" value="PRK04813.1"/>
    <property type="match status" value="3"/>
</dbReference>
<dbReference type="SMART" id="SM00824">
    <property type="entry name" value="PKS_TE"/>
    <property type="match status" value="1"/>
</dbReference>
<dbReference type="PANTHER" id="PTHR45527">
    <property type="entry name" value="NONRIBOSOMAL PEPTIDE SYNTHETASE"/>
    <property type="match status" value="1"/>
</dbReference>
<dbReference type="InterPro" id="IPR006162">
    <property type="entry name" value="Ppantetheine_attach_site"/>
</dbReference>
<feature type="domain" description="Carrier" evidence="4">
    <location>
        <begin position="3093"/>
        <end position="3168"/>
    </location>
</feature>
<comment type="cofactor">
    <cofactor evidence="1">
        <name>pantetheine 4'-phosphate</name>
        <dbReference type="ChEBI" id="CHEBI:47942"/>
    </cofactor>
</comment>
<proteinExistence type="predicted"/>
<keyword evidence="3" id="KW-0597">Phosphoprotein</keyword>
<dbReference type="InterPro" id="IPR036736">
    <property type="entry name" value="ACP-like_sf"/>
</dbReference>
<dbReference type="InterPro" id="IPR009081">
    <property type="entry name" value="PP-bd_ACP"/>
</dbReference>
<feature type="domain" description="Carrier" evidence="4">
    <location>
        <begin position="2030"/>
        <end position="2105"/>
    </location>
</feature>
<feature type="domain" description="Carrier" evidence="4">
    <location>
        <begin position="971"/>
        <end position="1046"/>
    </location>
</feature>
<accession>A0ABT4ACU7</accession>
<dbReference type="SUPFAM" id="SSF47336">
    <property type="entry name" value="ACP-like"/>
    <property type="match status" value="3"/>
</dbReference>
<dbReference type="InterPro" id="IPR029058">
    <property type="entry name" value="AB_hydrolase_fold"/>
</dbReference>
<dbReference type="SUPFAM" id="SSF53474">
    <property type="entry name" value="alpha/beta-Hydrolases"/>
    <property type="match status" value="1"/>
</dbReference>
<dbReference type="Gene3D" id="3.30.300.30">
    <property type="match status" value="3"/>
</dbReference>
<dbReference type="SMART" id="SM00823">
    <property type="entry name" value="PKS_PP"/>
    <property type="match status" value="3"/>
</dbReference>
<dbReference type="InterPro" id="IPR025110">
    <property type="entry name" value="AMP-bd_C"/>
</dbReference>
<gene>
    <name evidence="5" type="ORF">OV287_34015</name>
</gene>
<dbReference type="Pfam" id="PF13193">
    <property type="entry name" value="AMP-binding_C"/>
    <property type="match status" value="3"/>
</dbReference>
<dbReference type="CDD" id="cd17651">
    <property type="entry name" value="A_NRPS_VisG_like"/>
    <property type="match status" value="2"/>
</dbReference>
<evidence type="ECO:0000313" key="6">
    <source>
        <dbReference type="Proteomes" id="UP001207654"/>
    </source>
</evidence>
<keyword evidence="6" id="KW-1185">Reference proteome</keyword>
<dbReference type="PROSITE" id="PS00455">
    <property type="entry name" value="AMP_BINDING"/>
    <property type="match status" value="3"/>
</dbReference>
<dbReference type="InterPro" id="IPR045851">
    <property type="entry name" value="AMP-bd_C_sf"/>
</dbReference>
<dbReference type="NCBIfam" id="TIGR01733">
    <property type="entry name" value="AA-adenyl-dom"/>
    <property type="match status" value="3"/>
</dbReference>
<sequence>MSFAQQRLWFIEQLAPGSHAYNVIPYARLKGPLDVDALERSLAEVIRRHEALRTTFTQVNGQPVQRIAPELVFRLPVESLESLAEGEWDAELQRLAEEEARRPFDLEKGPLVRARLLRVASEDHVLLLTLHHVISDVWSLGVVERELTALYRAYSRGAEPALKALPVQYADYSKWQREWLKGEVLEEQLGWWKQQLAGAPPVLELPTDRPRPPLQAARGAVLRVMLSPALSGAVKELSRAQGTTQFMTLLAGFHALLARYSGQSDIVVGSPISGRNRREVEGLVGFFANTLALRVDGTGAESFRELLGRVRTACLGAYAHPELPFEQLVDALQPVRDLSRSPLFQVMFVLQGAMPYAALELPGLSASELVVDPGVSRFDITLSVRETPDGWLCIWEYSTDLYDEATVARMAAHYVRLLEGAVAQPEGKLSALPLMDEAERRRVVVEFNDTKTLYAPARGVHELFEVWGDKTPEAVAVSFGEQRLTYGELNQRANRLAHHLRGLGVGPDVPVGLCVRRSLELAVGVLGILKAGGAYVPLDPAYPAERLALMLESSRAPVVLTQQGLKDALPSGAARRLYLDTDEAQWASSSEANPQPLMGPQALAYVIYTSGSTGVPKGVAMHHGPLLNMLRWQVERAVAPKGKTLQFSALSFDVSFQEMFSTWGAGGELVLIPEELRLEARALLETMDSRGVERLFLPFVALQNLAEVAEREGVVPRQLKEIITAGEQLRITPALRGMLTRLPGCVLENQYGPTETHAATAYRLEGSPKQWPDLPGIGKPIANASVYLLDGNGEPVPVGVVGELYIGGAGLARGYLHREELTREKFLEDRVSGRAGEMLYRTGDYGRYLADGSIEFLGRRDAQVKVRGFRIELAEIEAALARHPAVKDVVVVAREIGAGGKRLVAYVVLGTSLELDTAALKAFLKESLPEYMVPSAFVRLETFPLTPSGKVDRKSLPAPELEGSAREGFVAPRTPMEELVAGTWAPLLGLRRVGAHDHFFELGGHSLLATQVVSRLREVLRVDLPVRVLFEAPTVAELAHRLESMPGGMQGPQAPPLVPMRGEGAPPLSFAQQRLWFLEQLAPGGFAYNLPFVTRLKGRLDVAVLERSLGELVRRHEALRTTFALVDGQPVQCITSELALELPVESLEAVPEGERPGAVRRRVEEEVRCLFELGKGPLVRARLLRSAAEEHVLVLVMHHIVCDGWSMGVLMRELASLYQAFSSGAEPSLPSLTVQYADYSRWQREWLRGEVLESQLGWWKQRLAGALPVLELPTDRARPVVHTFRGATLPVRLPAALSGPLRELNRREGVTPFMTFLAAYQALLARYSGQTDIVVGSPIAGRTQRELEGLIGFFVNTLALRLESSGGVSFRELVLRAREACLGAYAHQDVPFEQLVNALQPVRDLSRAPLFQVMFALQEPAPALALPGVSSEEVSFETGLAKFDLTLFVRETADGWETLWEYNTDLFDEARVARMAAHYARLLEEALAHPAQPVSALPLLDAEERRRVLVEWNQTRTGYPRDACVHALFEEQVARRPDAVAAEYEGQCLTYAELNRHANRIARHLSGLGVTPGTLVGLCAGRSLEMVAATLGILKAGGAYVPLDPAYPQERLAFMVEDTAVPVVLVQPELASKLPPVGARVVPLSWETFAHEREDDLGERVAPEALAYVMYTSGSTGWPKGVCIPHRGIVRLVRDASYLEVTAEDRFIQMSNTAFDASTFELWGALLSGARLVGVSREVALSSRALATFLREKEASVMFVTTALFNQITAEYSEAFQTLKAVVFGGEAVDAMSVRRVLERGAPKHLVHAYGPTENTTFSTTFEVKAVAEGAVSVPIGRPVSNSDAYVLDERMQPVPAGVTGELYVGGDGLALGYLNRPELTAEKFVAHPFSTEPGAKLYRTGDLVRYLPDGNIEFVGRRDAQVKVRGFRIELGEIEAALVKHPAVGEVVVTARDEGLGGKRLVAYVVSASSSEPDTAELRAFLQQTLPEHMVPSAFVRLEKLPLTPNGKVDRKVLPAPEAAGTERAGYVAPRTRMEQVVADIWAPLLKQQRVGAQDNFFELGGHSLLAAQVATRLREALQVELSVRVIFEAPTLAELAVRLDAMASGVRGRQLPALAPVAREGALPLSFAQQRLWFIEQLEPGGYTYNVPYTLRLKGRLDRAVLERSLGEVVRRHEALRTTFVEVNGQPVQCIAPELELALPVEDVEGQAAGEVQRRVEQEARRPFDLEKGPLVRAMLLRVAADEHVLVLVMHHIACDIWSLDLLLREVETLYRAFSEGKEPQLPALPVQYVDYAKWQREWLKGEVLEEQLGWWKQQLAGAPPVLELPVDRPRPPVQTFRGAHLVKPLPPALSGAVKELSHKEGVTLFMAFLAAYQALLARYSGQSDIVLGTPISGRNRREVEGLVGFFLNTLPLRVDGSGVESFRELLGRVREACLGAYAHQDLPFEQLVDALQPVRDLSRSPLFQVMFVYQTELKPVSLPGVSVGEFSFQPGMAKFDLTLFVRETPEGLVSLWEYNTDLYDEATVARMAAHYVRLLEGAVAQPEGKLSALPLMDEQEWRRVVVEFNDTKTLYAPARGVHELFEAWADKTPEAVAVSFGEKRLTYGELNKRANRLAQHLRGLGVGPDVPVGLCVRRSLELAVGVLGILKAGGAYVPLDPAYPAERLALMLESSRAPVVLTQQGLKDALPSGAARRLYLDTDEAQWASSSEANPQPLMGPQALAYVIYTSGSTGVPKGVAMHHGPLLNLLRWQAERSVVPGGRTLQFSALSFDVSFQEMFSTWGAGGELVLIPEELRLEARALLETMDSRGVERLFLPFVALQNLAEVVEREGVVPRQLKEVITAGEQLRVTPALRGMFARLPRCVLENQYGPTETHVATAYRLEGSPEQWPDLPGIGKPIANTSVHLLDGNGEPVPVGVVGELYVGGAGLARGYLHREELTREKFLEDRVSGRAGGRLYRTGDYARYQADGSIEFLGRRDAQVKVRGFRIELAEVEAVLARHPAVRDCVVDAREAASGQKLLVAYVVGKPGQQAPASGELKRYLKETLPEYMVPSAFVSLESLPLTPSGKVNRRALPAPDLGRQESSRAYVAPRTVLEVRVARVWEELLGIHPIGVRDNFFELGGNSLLAIRLLSRIRTSLGKSPPVAALFQDATVEHLAGLLRQEAGPWSPLVELRKGDGRRPFFCVHAVGGTVLGYVELARRLGPEQPFYGLQSRGLDGDQEPCGSVEEMAELYLDAVRSVQPAGPYLLGGWSMGGSIALEMARQLQARGEQVELLALIDSYDLAPAVEGLSSEQQESSRLGVLFYGDLLRAAGQEPPVSEAALARMGPEELSGALDEASKAAASVLGAGVQPLQALRRVFEANLRAAWRYVPPRYEGRVTLFEASESSLRAQGGTRFVATEVDVHALEGDHYSLLHGPGVEALAARLASSLERAHAD</sequence>
<dbReference type="InterPro" id="IPR000873">
    <property type="entry name" value="AMP-dep_synth/lig_dom"/>
</dbReference>
<dbReference type="InterPro" id="IPR010071">
    <property type="entry name" value="AA_adenyl_dom"/>
</dbReference>
<dbReference type="Pfam" id="PF00501">
    <property type="entry name" value="AMP-binding"/>
    <property type="match status" value="3"/>
</dbReference>
<dbReference type="Gene3D" id="3.30.559.10">
    <property type="entry name" value="Chloramphenicol acetyltransferase-like domain"/>
    <property type="match status" value="3"/>
</dbReference>
<dbReference type="EMBL" id="JAPNKA010000001">
    <property type="protein sequence ID" value="MCY1079486.1"/>
    <property type="molecule type" value="Genomic_DNA"/>
</dbReference>
<dbReference type="InterPro" id="IPR020806">
    <property type="entry name" value="PKS_PP-bd"/>
</dbReference>
<dbReference type="SUPFAM" id="SSF56801">
    <property type="entry name" value="Acetyl-CoA synthetase-like"/>
    <property type="match status" value="3"/>
</dbReference>
<protein>
    <submittedName>
        <fullName evidence="5">Amino acid adenylation domain-containing protein</fullName>
    </submittedName>
</protein>
<keyword evidence="2" id="KW-0596">Phosphopantetheine</keyword>
<evidence type="ECO:0000256" key="1">
    <source>
        <dbReference type="ARBA" id="ARBA00001957"/>
    </source>
</evidence>
<dbReference type="Pfam" id="PF00975">
    <property type="entry name" value="Thioesterase"/>
    <property type="match status" value="1"/>
</dbReference>
<dbReference type="InterPro" id="IPR020802">
    <property type="entry name" value="TesA-like"/>
</dbReference>
<dbReference type="RefSeq" id="WP_267538202.1">
    <property type="nucleotide sequence ID" value="NZ_JAPNKA010000001.1"/>
</dbReference>
<dbReference type="Pfam" id="PF00550">
    <property type="entry name" value="PP-binding"/>
    <property type="match status" value="3"/>
</dbReference>
<dbReference type="CDD" id="cd19531">
    <property type="entry name" value="LCL_NRPS-like"/>
    <property type="match status" value="3"/>
</dbReference>
<dbReference type="Gene3D" id="3.30.559.30">
    <property type="entry name" value="Nonribosomal peptide synthetase, condensation domain"/>
    <property type="match status" value="3"/>
</dbReference>
<dbReference type="Gene3D" id="2.30.38.10">
    <property type="entry name" value="Luciferase, Domain 3"/>
    <property type="match status" value="3"/>
</dbReference>
<comment type="caution">
    <text evidence="5">The sequence shown here is derived from an EMBL/GenBank/DDBJ whole genome shotgun (WGS) entry which is preliminary data.</text>
</comment>
<dbReference type="PROSITE" id="PS50075">
    <property type="entry name" value="CARRIER"/>
    <property type="match status" value="3"/>
</dbReference>
<evidence type="ECO:0000256" key="2">
    <source>
        <dbReference type="ARBA" id="ARBA00022450"/>
    </source>
</evidence>
<name>A0ABT4ACU7_9BACT</name>
<dbReference type="Gene3D" id="1.10.1200.10">
    <property type="entry name" value="ACP-like"/>
    <property type="match status" value="3"/>
</dbReference>
<organism evidence="5 6">
    <name type="scientific">Archangium lansingense</name>
    <dbReference type="NCBI Taxonomy" id="2995310"/>
    <lineage>
        <taxon>Bacteria</taxon>
        <taxon>Pseudomonadati</taxon>
        <taxon>Myxococcota</taxon>
        <taxon>Myxococcia</taxon>
        <taxon>Myxococcales</taxon>
        <taxon>Cystobacterineae</taxon>
        <taxon>Archangiaceae</taxon>
        <taxon>Archangium</taxon>
    </lineage>
</organism>
<reference evidence="5 6" key="1">
    <citation type="submission" date="2022-11" db="EMBL/GenBank/DDBJ databases">
        <title>Minimal conservation of predation-associated metabolite biosynthetic gene clusters underscores biosynthetic potential of Myxococcota including descriptions for ten novel species: Archangium lansinium sp. nov., Myxococcus landrumus sp. nov., Nannocystis bai.</title>
        <authorList>
            <person name="Ahearne A."/>
            <person name="Stevens C."/>
            <person name="Phillips K."/>
        </authorList>
    </citation>
    <scope>NUCLEOTIDE SEQUENCE [LARGE SCALE GENOMIC DNA]</scope>
    <source>
        <strain evidence="5 6">MIWBW</strain>
    </source>
</reference>
<dbReference type="InterPro" id="IPR023213">
    <property type="entry name" value="CAT-like_dom_sf"/>
</dbReference>
<dbReference type="Gene3D" id="3.40.50.1820">
    <property type="entry name" value="alpha/beta hydrolase"/>
    <property type="match status" value="1"/>
</dbReference>
<dbReference type="InterPro" id="IPR001031">
    <property type="entry name" value="Thioesterase"/>
</dbReference>
<evidence type="ECO:0000313" key="5">
    <source>
        <dbReference type="EMBL" id="MCY1079486.1"/>
    </source>
</evidence>
<dbReference type="PANTHER" id="PTHR45527:SF1">
    <property type="entry name" value="FATTY ACID SYNTHASE"/>
    <property type="match status" value="1"/>
</dbReference>
<evidence type="ECO:0000256" key="3">
    <source>
        <dbReference type="ARBA" id="ARBA00022553"/>
    </source>
</evidence>
<dbReference type="PROSITE" id="PS00012">
    <property type="entry name" value="PHOSPHOPANTETHEINE"/>
    <property type="match status" value="3"/>
</dbReference>
<dbReference type="SUPFAM" id="SSF52777">
    <property type="entry name" value="CoA-dependent acyltransferases"/>
    <property type="match status" value="6"/>
</dbReference>
<dbReference type="InterPro" id="IPR001242">
    <property type="entry name" value="Condensation_dom"/>
</dbReference>